<dbReference type="RefSeq" id="WP_129824971.1">
    <property type="nucleotide sequence ID" value="NZ_RCYS01000013.1"/>
</dbReference>
<dbReference type="Gene3D" id="2.60.120.10">
    <property type="entry name" value="Jelly Rolls"/>
    <property type="match status" value="1"/>
</dbReference>
<dbReference type="AlphaFoldDB" id="A0A7X3BQ81"/>
<feature type="domain" description="Cupin type-2" evidence="1">
    <location>
        <begin position="53"/>
        <end position="97"/>
    </location>
</feature>
<dbReference type="EMBL" id="WMZJ01000010">
    <property type="protein sequence ID" value="MTS55246.1"/>
    <property type="molecule type" value="Genomic_DNA"/>
</dbReference>
<evidence type="ECO:0000259" key="1">
    <source>
        <dbReference type="Pfam" id="PF07883"/>
    </source>
</evidence>
<evidence type="ECO:0000313" key="3">
    <source>
        <dbReference type="Proteomes" id="UP000441330"/>
    </source>
</evidence>
<dbReference type="Pfam" id="PF07883">
    <property type="entry name" value="Cupin_2"/>
    <property type="match status" value="1"/>
</dbReference>
<proteinExistence type="predicted"/>
<comment type="caution">
    <text evidence="2">The sequence shown here is derived from an EMBL/GenBank/DDBJ whole genome shotgun (WGS) entry which is preliminary data.</text>
</comment>
<protein>
    <submittedName>
        <fullName evidence="2">Cupin domain-containing protein</fullName>
    </submittedName>
</protein>
<dbReference type="InterPro" id="IPR013096">
    <property type="entry name" value="Cupin_2"/>
</dbReference>
<dbReference type="Proteomes" id="UP000441330">
    <property type="component" value="Unassembled WGS sequence"/>
</dbReference>
<name>A0A7X3BQ81_STRPA</name>
<organism evidence="2 3">
    <name type="scientific">Streptococcus parasanguinis</name>
    <dbReference type="NCBI Taxonomy" id="1318"/>
    <lineage>
        <taxon>Bacteria</taxon>
        <taxon>Bacillati</taxon>
        <taxon>Bacillota</taxon>
        <taxon>Bacilli</taxon>
        <taxon>Lactobacillales</taxon>
        <taxon>Streptococcaceae</taxon>
        <taxon>Streptococcus</taxon>
    </lineage>
</organism>
<dbReference type="CDD" id="cd02208">
    <property type="entry name" value="cupin_RmlC-like"/>
    <property type="match status" value="1"/>
</dbReference>
<sequence length="142" mass="16625">MKCLNNSDIEKELQRLGRTYLTGDLKNFTALNYIKTSGLEIGISKYKEFKYDKAHLHKWNNEYNYVLEGEIKVYIFSEAKEYHFKKGDLFNIEPNMAYMTKSIAGTDILFVKSPGGNDKSLIDISDNNQFLEWTKSWEEIMI</sequence>
<dbReference type="InterPro" id="IPR011051">
    <property type="entry name" value="RmlC_Cupin_sf"/>
</dbReference>
<evidence type="ECO:0000313" key="2">
    <source>
        <dbReference type="EMBL" id="MTS55246.1"/>
    </source>
</evidence>
<dbReference type="SUPFAM" id="SSF51182">
    <property type="entry name" value="RmlC-like cupins"/>
    <property type="match status" value="1"/>
</dbReference>
<gene>
    <name evidence="2" type="ORF">GMC94_10490</name>
</gene>
<reference evidence="2 3" key="1">
    <citation type="journal article" date="2019" name="Nat. Med.">
        <title>A library of human gut bacterial isolates paired with longitudinal multiomics data enables mechanistic microbiome research.</title>
        <authorList>
            <person name="Poyet M."/>
            <person name="Groussin M."/>
            <person name="Gibbons S.M."/>
            <person name="Avila-Pacheco J."/>
            <person name="Jiang X."/>
            <person name="Kearney S.M."/>
            <person name="Perrotta A.R."/>
            <person name="Berdy B."/>
            <person name="Zhao S."/>
            <person name="Lieberman T.D."/>
            <person name="Swanson P.K."/>
            <person name="Smith M."/>
            <person name="Roesemann S."/>
            <person name="Alexander J.E."/>
            <person name="Rich S.A."/>
            <person name="Livny J."/>
            <person name="Vlamakis H."/>
            <person name="Clish C."/>
            <person name="Bullock K."/>
            <person name="Deik A."/>
            <person name="Scott J."/>
            <person name="Pierce K.A."/>
            <person name="Xavier R.J."/>
            <person name="Alm E.J."/>
        </authorList>
    </citation>
    <scope>NUCLEOTIDE SEQUENCE [LARGE SCALE GENOMIC DNA]</scope>
    <source>
        <strain evidence="2 3">BIOML-A1</strain>
    </source>
</reference>
<dbReference type="InterPro" id="IPR014710">
    <property type="entry name" value="RmlC-like_jellyroll"/>
</dbReference>
<accession>A0A7X3BQ81</accession>